<reference evidence="5 6" key="1">
    <citation type="journal article" date="2019" name="Int. J. Syst. Evol. Microbiol.">
        <title>The Global Catalogue of Microorganisms (GCM) 10K type strain sequencing project: providing services to taxonomists for standard genome sequencing and annotation.</title>
        <authorList>
            <consortium name="The Broad Institute Genomics Platform"/>
            <consortium name="The Broad Institute Genome Sequencing Center for Infectious Disease"/>
            <person name="Wu L."/>
            <person name="Ma J."/>
        </authorList>
    </citation>
    <scope>NUCLEOTIDE SEQUENCE [LARGE SCALE GENOMIC DNA]</scope>
    <source>
        <strain evidence="5 6">RDMS1</strain>
    </source>
</reference>
<dbReference type="GeneID" id="76200528"/>
<accession>A0ABD5YS70</accession>
<evidence type="ECO:0000259" key="3">
    <source>
        <dbReference type="Pfam" id="PF04967"/>
    </source>
</evidence>
<dbReference type="Pfam" id="PF24278">
    <property type="entry name" value="HVO_0513_N"/>
    <property type="match status" value="1"/>
</dbReference>
<dbReference type="InterPro" id="IPR036388">
    <property type="entry name" value="WH-like_DNA-bd_sf"/>
</dbReference>
<dbReference type="RefSeq" id="WP_264555899.1">
    <property type="nucleotide sequence ID" value="NZ_CP109979.1"/>
</dbReference>
<gene>
    <name evidence="5" type="ORF">ACFQL7_14180</name>
</gene>
<evidence type="ECO:0000313" key="6">
    <source>
        <dbReference type="Proteomes" id="UP001596417"/>
    </source>
</evidence>
<evidence type="ECO:0000256" key="1">
    <source>
        <dbReference type="ARBA" id="ARBA00023015"/>
    </source>
</evidence>
<evidence type="ECO:0000256" key="2">
    <source>
        <dbReference type="ARBA" id="ARBA00023163"/>
    </source>
</evidence>
<comment type="caution">
    <text evidence="5">The sequence shown here is derived from an EMBL/GenBank/DDBJ whole genome shotgun (WGS) entry which is preliminary data.</text>
</comment>
<dbReference type="InterPro" id="IPR007050">
    <property type="entry name" value="HTH_bacterioopsin"/>
</dbReference>
<name>A0ABD5YS70_9EURY</name>
<dbReference type="EMBL" id="JBHTAX010000001">
    <property type="protein sequence ID" value="MFC7190864.1"/>
    <property type="molecule type" value="Genomic_DNA"/>
</dbReference>
<dbReference type="AlphaFoldDB" id="A0ABD5YS70"/>
<sequence>MTVVVDVEEAPTSPDAPSVAEPGVTRECLYHFNVLSDGTIVMLSQFRGDLDQLRERCDRAPNVLQYDVPEHGDGLAYIHCVVQEPLKSFLPIFHEAEIIIDMPIEFLTDNRIRMTCIGAHEPLRQALTTASEIVSIELEQMGEYRPEHRRLGSLLTERQREILSTAVELGYYEVPRNAVINDIAEAMELSVATVGEHLQKIEATVLSRIAR</sequence>
<keyword evidence="6" id="KW-1185">Reference proteome</keyword>
<keyword evidence="2" id="KW-0804">Transcription</keyword>
<proteinExistence type="predicted"/>
<feature type="domain" description="HVO-0513-like N-terminal" evidence="4">
    <location>
        <begin position="20"/>
        <end position="144"/>
    </location>
</feature>
<evidence type="ECO:0000313" key="5">
    <source>
        <dbReference type="EMBL" id="MFC7190864.1"/>
    </source>
</evidence>
<dbReference type="InterPro" id="IPR056493">
    <property type="entry name" value="HVO_0513_N"/>
</dbReference>
<protein>
    <submittedName>
        <fullName evidence="5">Helix-turn-helix domain-containing protein</fullName>
    </submittedName>
</protein>
<keyword evidence="1" id="KW-0805">Transcription regulation</keyword>
<dbReference type="PANTHER" id="PTHR34236:SF1">
    <property type="entry name" value="DIMETHYL SULFOXIDE REDUCTASE TRANSCRIPTIONAL ACTIVATOR"/>
    <property type="match status" value="1"/>
</dbReference>
<dbReference type="Proteomes" id="UP001596417">
    <property type="component" value="Unassembled WGS sequence"/>
</dbReference>
<organism evidence="5 6">
    <name type="scientific">Halocatena marina</name>
    <dbReference type="NCBI Taxonomy" id="2934937"/>
    <lineage>
        <taxon>Archaea</taxon>
        <taxon>Methanobacteriati</taxon>
        <taxon>Methanobacteriota</taxon>
        <taxon>Stenosarchaea group</taxon>
        <taxon>Halobacteria</taxon>
        <taxon>Halobacteriales</taxon>
        <taxon>Natronomonadaceae</taxon>
        <taxon>Halocatena</taxon>
    </lineage>
</organism>
<dbReference type="Gene3D" id="1.10.10.10">
    <property type="entry name" value="Winged helix-like DNA-binding domain superfamily/Winged helix DNA-binding domain"/>
    <property type="match status" value="1"/>
</dbReference>
<dbReference type="Pfam" id="PF04967">
    <property type="entry name" value="HTH_10"/>
    <property type="match status" value="1"/>
</dbReference>
<dbReference type="PANTHER" id="PTHR34236">
    <property type="entry name" value="DIMETHYL SULFOXIDE REDUCTASE TRANSCRIPTIONAL ACTIVATOR"/>
    <property type="match status" value="1"/>
</dbReference>
<evidence type="ECO:0000259" key="4">
    <source>
        <dbReference type="Pfam" id="PF24278"/>
    </source>
</evidence>
<feature type="domain" description="HTH bat-type" evidence="3">
    <location>
        <begin position="155"/>
        <end position="206"/>
    </location>
</feature>